<evidence type="ECO:0000259" key="2">
    <source>
        <dbReference type="PROSITE" id="PS50090"/>
    </source>
</evidence>
<dbReference type="InterPro" id="IPR001005">
    <property type="entry name" value="SANT/Myb"/>
</dbReference>
<gene>
    <name evidence="3" type="ORF">ACJIZ3_022002</name>
</gene>
<evidence type="ECO:0000313" key="4">
    <source>
        <dbReference type="Proteomes" id="UP001634393"/>
    </source>
</evidence>
<dbReference type="Pfam" id="PF13837">
    <property type="entry name" value="Myb_DNA-bind_4"/>
    <property type="match status" value="1"/>
</dbReference>
<dbReference type="EMBL" id="JBJXBP010000006">
    <property type="protein sequence ID" value="KAL3825973.1"/>
    <property type="molecule type" value="Genomic_DNA"/>
</dbReference>
<evidence type="ECO:0000313" key="3">
    <source>
        <dbReference type="EMBL" id="KAL3825973.1"/>
    </source>
</evidence>
<dbReference type="PROSITE" id="PS50090">
    <property type="entry name" value="MYB_LIKE"/>
    <property type="match status" value="1"/>
</dbReference>
<organism evidence="3 4">
    <name type="scientific">Penstemon smallii</name>
    <dbReference type="NCBI Taxonomy" id="265156"/>
    <lineage>
        <taxon>Eukaryota</taxon>
        <taxon>Viridiplantae</taxon>
        <taxon>Streptophyta</taxon>
        <taxon>Embryophyta</taxon>
        <taxon>Tracheophyta</taxon>
        <taxon>Spermatophyta</taxon>
        <taxon>Magnoliopsida</taxon>
        <taxon>eudicotyledons</taxon>
        <taxon>Gunneridae</taxon>
        <taxon>Pentapetalae</taxon>
        <taxon>asterids</taxon>
        <taxon>lamiids</taxon>
        <taxon>Lamiales</taxon>
        <taxon>Plantaginaceae</taxon>
        <taxon>Cheloneae</taxon>
        <taxon>Penstemon</taxon>
    </lineage>
</organism>
<dbReference type="AlphaFoldDB" id="A0ABD3SP13"/>
<sequence length="345" mass="39483">MSSATTPPEAPETVQKAPRKFPPPCWTQEETLVLIDSYRERWYALRRGYLRTADWDAVAETVTSRCPGASPAKTSAQCRHKMEKLRQRYRAEKQRALSYPYPAGRYFSSWFFFDYMEAMENGTAPPKSGENSGDGSGLKSFLDHNILKLKLKANNDSDPNLPDYGLDNSVKATKRSKISSDYYVGKEEEEDTPPMNTSRRRSMNGIPTPPLRSKPNNSARMFNNFEDTNNFGKFDRRTQDEEFWAHNIKDSRGGLNSGGVMNGSKRGRNALEEMVSSIKLLGEGFMRMERAKMEMAREMEATRMEMEMKRNEMLLESQRQIVDAFVKGMFEMKANKKVKADSDET</sequence>
<dbReference type="SMART" id="SM00595">
    <property type="entry name" value="MADF"/>
    <property type="match status" value="1"/>
</dbReference>
<feature type="region of interest" description="Disordered" evidence="1">
    <location>
        <begin position="181"/>
        <end position="218"/>
    </location>
</feature>
<dbReference type="FunFam" id="1.10.10.60:FF:000152">
    <property type="entry name" value="Trihelix transcription factor ASIL2"/>
    <property type="match status" value="1"/>
</dbReference>
<comment type="caution">
    <text evidence="3">The sequence shown here is derived from an EMBL/GenBank/DDBJ whole genome shotgun (WGS) entry which is preliminary data.</text>
</comment>
<feature type="domain" description="Myb-like" evidence="2">
    <location>
        <begin position="26"/>
        <end position="86"/>
    </location>
</feature>
<protein>
    <recommendedName>
        <fullName evidence="2">Myb-like domain-containing protein</fullName>
    </recommendedName>
</protein>
<keyword evidence="4" id="KW-1185">Reference proteome</keyword>
<reference evidence="3 4" key="1">
    <citation type="submission" date="2024-12" db="EMBL/GenBank/DDBJ databases">
        <title>The unique morphological basis and parallel evolutionary history of personate flowers in Penstemon.</title>
        <authorList>
            <person name="Depatie T.H."/>
            <person name="Wessinger C.A."/>
        </authorList>
    </citation>
    <scope>NUCLEOTIDE SEQUENCE [LARGE SCALE GENOMIC DNA]</scope>
    <source>
        <strain evidence="3">WTNN_2</strain>
        <tissue evidence="3">Leaf</tissue>
    </source>
</reference>
<dbReference type="PANTHER" id="PTHR31307:SF43">
    <property type="entry name" value="TRIHELIX TRANSCRIPTION FACTOR ASIL2-LIKE"/>
    <property type="match status" value="1"/>
</dbReference>
<accession>A0ABD3SP13</accession>
<dbReference type="InterPro" id="IPR044823">
    <property type="entry name" value="ASIL1/2-like"/>
</dbReference>
<dbReference type="PANTHER" id="PTHR31307">
    <property type="entry name" value="TRIHELIX TRANSCRIPTION FACTOR ASIL2"/>
    <property type="match status" value="1"/>
</dbReference>
<name>A0ABD3SP13_9LAMI</name>
<evidence type="ECO:0000256" key="1">
    <source>
        <dbReference type="SAM" id="MobiDB-lite"/>
    </source>
</evidence>
<dbReference type="InterPro" id="IPR044822">
    <property type="entry name" value="Myb_DNA-bind_4"/>
</dbReference>
<feature type="region of interest" description="Disordered" evidence="1">
    <location>
        <begin position="1"/>
        <end position="22"/>
    </location>
</feature>
<dbReference type="Gene3D" id="1.10.10.60">
    <property type="entry name" value="Homeodomain-like"/>
    <property type="match status" value="1"/>
</dbReference>
<proteinExistence type="predicted"/>
<dbReference type="Proteomes" id="UP001634393">
    <property type="component" value="Unassembled WGS sequence"/>
</dbReference>